<comment type="catalytic activity">
    <reaction evidence="9 11">
        <text>Couples ATP hydrolysis with the unwinding of duplex DNA by translocating in the 3'-5' direction.</text>
        <dbReference type="EC" id="5.6.2.4"/>
    </reaction>
</comment>
<organism evidence="15 16">
    <name type="scientific">Pseudothauera lacus</name>
    <dbReference type="NCBI Taxonomy" id="2136175"/>
    <lineage>
        <taxon>Bacteria</taxon>
        <taxon>Pseudomonadati</taxon>
        <taxon>Pseudomonadota</taxon>
        <taxon>Betaproteobacteria</taxon>
        <taxon>Rhodocyclales</taxon>
        <taxon>Zoogloeaceae</taxon>
        <taxon>Pseudothauera</taxon>
    </lineage>
</organism>
<evidence type="ECO:0000256" key="3">
    <source>
        <dbReference type="ARBA" id="ARBA00022741"/>
    </source>
</evidence>
<dbReference type="GO" id="GO:0006260">
    <property type="term" value="P:DNA replication"/>
    <property type="evidence" value="ECO:0007669"/>
    <property type="project" value="UniProtKB-UniRule"/>
</dbReference>
<comment type="catalytic activity">
    <reaction evidence="10 11">
        <text>ATP + H2O = ADP + phosphate + H(+)</text>
        <dbReference type="Rhea" id="RHEA:13065"/>
        <dbReference type="ChEBI" id="CHEBI:15377"/>
        <dbReference type="ChEBI" id="CHEBI:15378"/>
        <dbReference type="ChEBI" id="CHEBI:30616"/>
        <dbReference type="ChEBI" id="CHEBI:43474"/>
        <dbReference type="ChEBI" id="CHEBI:456216"/>
        <dbReference type="EC" id="5.6.2.4"/>
    </reaction>
</comment>
<dbReference type="PANTHER" id="PTHR11070">
    <property type="entry name" value="UVRD / RECB / PCRA DNA HELICASE FAMILY MEMBER"/>
    <property type="match status" value="1"/>
</dbReference>
<dbReference type="InterPro" id="IPR027417">
    <property type="entry name" value="P-loop_NTPase"/>
</dbReference>
<reference evidence="15 16" key="2">
    <citation type="submission" date="2018-04" db="EMBL/GenBank/DDBJ databases">
        <title>Thauera lacus sp. nov., isolated from an saline lake in Inner Mongolia, China.</title>
        <authorList>
            <person name="Liang Q.-Y."/>
        </authorList>
    </citation>
    <scope>NUCLEOTIDE SEQUENCE [LARGE SCALE GENOMIC DNA]</scope>
    <source>
        <strain evidence="15 16">D20</strain>
    </source>
</reference>
<evidence type="ECO:0000256" key="5">
    <source>
        <dbReference type="ARBA" id="ARBA00022806"/>
    </source>
</evidence>
<dbReference type="AlphaFoldDB" id="A0A2T4IDH9"/>
<dbReference type="InterPro" id="IPR014016">
    <property type="entry name" value="UvrD-like_ATP-bd"/>
</dbReference>
<feature type="domain" description="UvrD-like helicase C-terminal" evidence="14">
    <location>
        <begin position="280"/>
        <end position="555"/>
    </location>
</feature>
<dbReference type="GO" id="GO:0005524">
    <property type="term" value="F:ATP binding"/>
    <property type="evidence" value="ECO:0007669"/>
    <property type="project" value="UniProtKB-UniRule"/>
</dbReference>
<feature type="domain" description="UvrD-like helicase ATP-binding" evidence="13">
    <location>
        <begin position="3"/>
        <end position="279"/>
    </location>
</feature>
<evidence type="ECO:0000256" key="7">
    <source>
        <dbReference type="ARBA" id="ARBA00023125"/>
    </source>
</evidence>
<dbReference type="PANTHER" id="PTHR11070:SF64">
    <property type="entry name" value="ATP-DEPENDENT DNA HELICASE REP"/>
    <property type="match status" value="1"/>
</dbReference>
<reference evidence="15 16" key="1">
    <citation type="submission" date="2018-03" db="EMBL/GenBank/DDBJ databases">
        <authorList>
            <person name="Keele B.F."/>
        </authorList>
    </citation>
    <scope>NUCLEOTIDE SEQUENCE [LARGE SCALE GENOMIC DNA]</scope>
    <source>
        <strain evidence="15 16">D20</strain>
    </source>
</reference>
<dbReference type="GO" id="GO:0016887">
    <property type="term" value="F:ATP hydrolysis activity"/>
    <property type="evidence" value="ECO:0007669"/>
    <property type="project" value="RHEA"/>
</dbReference>
<keyword evidence="5 11" id="KW-0347">Helicase</keyword>
<evidence type="ECO:0000259" key="14">
    <source>
        <dbReference type="PROSITE" id="PS51217"/>
    </source>
</evidence>
<dbReference type="PROSITE" id="PS51198">
    <property type="entry name" value="UVRD_HELICASE_ATP_BIND"/>
    <property type="match status" value="1"/>
</dbReference>
<dbReference type="HAMAP" id="MF_01920">
    <property type="entry name" value="Helicase_Rep"/>
    <property type="match status" value="1"/>
</dbReference>
<dbReference type="Gene3D" id="1.10.10.160">
    <property type="match status" value="1"/>
</dbReference>
<dbReference type="GO" id="GO:0000725">
    <property type="term" value="P:recombinational repair"/>
    <property type="evidence" value="ECO:0007669"/>
    <property type="project" value="TreeGrafter"/>
</dbReference>
<evidence type="ECO:0000256" key="1">
    <source>
        <dbReference type="ARBA" id="ARBA00009922"/>
    </source>
</evidence>
<dbReference type="Gene3D" id="3.40.50.300">
    <property type="entry name" value="P-loop containing nucleotide triphosphate hydrolases"/>
    <property type="match status" value="2"/>
</dbReference>
<dbReference type="Gene3D" id="1.10.486.10">
    <property type="entry name" value="PCRA, domain 4"/>
    <property type="match status" value="1"/>
</dbReference>
<dbReference type="SUPFAM" id="SSF52540">
    <property type="entry name" value="P-loop containing nucleoside triphosphate hydrolases"/>
    <property type="match status" value="1"/>
</dbReference>
<sequence>MSALLNAPQREAIHYLDGPSLVLAGAGSGKTRVITHKIAWLINECGIGPLNIAAITFTNKAAKEMQERVAHLMGGRSPKGLTVCTFHALGVRIIRQEAVHCGLKPQFSILDAADTVQIVADAAKDADKGIAKQMQWQISSWKNAMITPAEAAQLADNELASAAAAAYAEYERTLRAYQAVDFDDLISLPVQLFENNPEVRERWQHRLRYLLIDEYQDTNRAQYRLLRQLSGERGMFTAVGDDDQAIYAWRGADVENLKLLQQDYPKLKVIKLEQNYRSSRRILEAANTLIANNQKLFEKRLWSEHGPGEQIAVHCCRDADAEAEWVAMKINAHRFEARTAYKDYAILYRGNHQARIIEQALRNAGIPYVISGGQSFFDKAEIRDLISYLRLFQNEDDDLAFIRAITTPRRGIGPATLEALGRYAGERHISLYAAVFEEGLTEHLNGRQLEAVQAFAAFINNLKYRVPREPAGRLLEDLLTATRYEAWLFEHLDSREAESKWRNVRDFVDWLTRKGDEDGKNLIELAQTIALISMLDKDDPDFDGVQLATLHASKGLEFPHVFLIGVEEGLLPHQSSIDEDKVEEERRLMYVGITRAQRTLTISWCERRKAGRDYRPCELSRFIAEMGGDVKLTNRRSNDPLSRDEGRNRAAALLAMLDRGKGS</sequence>
<keyword evidence="6 11" id="KW-0067">ATP-binding</keyword>
<feature type="binding site" evidence="11">
    <location>
        <position position="277"/>
    </location>
    <ligand>
        <name>ATP</name>
        <dbReference type="ChEBI" id="CHEBI:30616"/>
    </ligand>
</feature>
<dbReference type="InterPro" id="IPR014017">
    <property type="entry name" value="DNA_helicase_UvrD-like_C"/>
</dbReference>
<protein>
    <recommendedName>
        <fullName evidence="11">ATP-dependent DNA helicase Rep</fullName>
        <ecNumber evidence="11">5.6.2.4</ecNumber>
    </recommendedName>
    <alternativeName>
        <fullName evidence="11">DNA 3'-5' helicase Rep</fullName>
    </alternativeName>
</protein>
<accession>A0A2T4IDH9</accession>
<dbReference type="GO" id="GO:0043138">
    <property type="term" value="F:3'-5' DNA helicase activity"/>
    <property type="evidence" value="ECO:0007669"/>
    <property type="project" value="UniProtKB-UniRule"/>
</dbReference>
<keyword evidence="16" id="KW-1185">Reference proteome</keyword>
<keyword evidence="8 11" id="KW-0413">Isomerase</keyword>
<dbReference type="RefSeq" id="WP_107494066.1">
    <property type="nucleotide sequence ID" value="NZ_PZKC01000010.1"/>
</dbReference>
<evidence type="ECO:0000256" key="2">
    <source>
        <dbReference type="ARBA" id="ARBA00022705"/>
    </source>
</evidence>
<dbReference type="InterPro" id="IPR013986">
    <property type="entry name" value="DExx_box_DNA_helicase_dom_sf"/>
</dbReference>
<dbReference type="OrthoDB" id="5905204at2"/>
<dbReference type="EC" id="5.6.2.4" evidence="11"/>
<evidence type="ECO:0000259" key="13">
    <source>
        <dbReference type="PROSITE" id="PS51198"/>
    </source>
</evidence>
<keyword evidence="3 11" id="KW-0547">Nucleotide-binding</keyword>
<comment type="caution">
    <text evidence="15">The sequence shown here is derived from an EMBL/GenBank/DDBJ whole genome shotgun (WGS) entry which is preliminary data.</text>
</comment>
<proteinExistence type="inferred from homology"/>
<evidence type="ECO:0000313" key="15">
    <source>
        <dbReference type="EMBL" id="PTD95825.1"/>
    </source>
</evidence>
<dbReference type="InterPro" id="IPR000212">
    <property type="entry name" value="DNA_helicase_UvrD/REP"/>
</dbReference>
<keyword evidence="2 11" id="KW-0235">DNA replication</keyword>
<comment type="subunit">
    <text evidence="11">Homodimer.</text>
</comment>
<dbReference type="EMBL" id="PZKC01000010">
    <property type="protein sequence ID" value="PTD95825.1"/>
    <property type="molecule type" value="Genomic_DNA"/>
</dbReference>
<evidence type="ECO:0000256" key="10">
    <source>
        <dbReference type="ARBA" id="ARBA00048988"/>
    </source>
</evidence>
<gene>
    <name evidence="11" type="primary">rep</name>
    <name evidence="15" type="ORF">C8261_12545</name>
</gene>
<keyword evidence="4 11" id="KW-0378">Hydrolase</keyword>
<dbReference type="Proteomes" id="UP000241193">
    <property type="component" value="Unassembled WGS sequence"/>
</dbReference>
<evidence type="ECO:0000256" key="9">
    <source>
        <dbReference type="ARBA" id="ARBA00034617"/>
    </source>
</evidence>
<evidence type="ECO:0000313" key="16">
    <source>
        <dbReference type="Proteomes" id="UP000241193"/>
    </source>
</evidence>
<dbReference type="Pfam" id="PF00580">
    <property type="entry name" value="UvrD-helicase"/>
    <property type="match status" value="1"/>
</dbReference>
<dbReference type="Pfam" id="PF13361">
    <property type="entry name" value="UvrD_C"/>
    <property type="match status" value="1"/>
</dbReference>
<dbReference type="InterPro" id="IPR005752">
    <property type="entry name" value="Helicase_Rep"/>
</dbReference>
<name>A0A2T4IDH9_9RHOO</name>
<comment type="function">
    <text evidence="11">Rep helicase is a single-stranded DNA-dependent ATPase involved in DNA replication; it can initiate unwinding at a nick in the DNA. It binds to the single-stranded DNA and acts in a progressive fashion along the DNA in the 3' to 5' direction.</text>
</comment>
<evidence type="ECO:0000256" key="4">
    <source>
        <dbReference type="ARBA" id="ARBA00022801"/>
    </source>
</evidence>
<dbReference type="GO" id="GO:0005829">
    <property type="term" value="C:cytosol"/>
    <property type="evidence" value="ECO:0007669"/>
    <property type="project" value="TreeGrafter"/>
</dbReference>
<evidence type="ECO:0000256" key="11">
    <source>
        <dbReference type="HAMAP-Rule" id="MF_01920"/>
    </source>
</evidence>
<evidence type="ECO:0000256" key="8">
    <source>
        <dbReference type="ARBA" id="ARBA00023235"/>
    </source>
</evidence>
<dbReference type="PROSITE" id="PS51217">
    <property type="entry name" value="UVRD_HELICASE_CTER"/>
    <property type="match status" value="1"/>
</dbReference>
<evidence type="ECO:0000256" key="12">
    <source>
        <dbReference type="PROSITE-ProRule" id="PRU00560"/>
    </source>
</evidence>
<evidence type="ECO:0000256" key="6">
    <source>
        <dbReference type="ARBA" id="ARBA00022840"/>
    </source>
</evidence>
<comment type="similarity">
    <text evidence="1 11">Belongs to the helicase family. UvrD subfamily.</text>
</comment>
<dbReference type="GO" id="GO:0003697">
    <property type="term" value="F:single-stranded DNA binding"/>
    <property type="evidence" value="ECO:0007669"/>
    <property type="project" value="UniProtKB-UniRule"/>
</dbReference>
<keyword evidence="7 11" id="KW-0238">DNA-binding</keyword>
<feature type="binding site" evidence="12">
    <location>
        <begin position="24"/>
        <end position="31"/>
    </location>
    <ligand>
        <name>ATP</name>
        <dbReference type="ChEBI" id="CHEBI:30616"/>
    </ligand>
</feature>
<dbReference type="CDD" id="cd17932">
    <property type="entry name" value="DEXQc_UvrD"/>
    <property type="match status" value="1"/>
</dbReference>
<dbReference type="CDD" id="cd18807">
    <property type="entry name" value="SF1_C_UvrD"/>
    <property type="match status" value="1"/>
</dbReference>